<dbReference type="InterPro" id="IPR002780">
    <property type="entry name" value="Hyd_form_HypD"/>
</dbReference>
<sequence length="367" mass="39729">MKYLDEYRDPALARRLLAELRRTATQPWRIMEVCGGQTHTLVRQGIDELLPAGMRMIHGPGCPVCVTPLETLDRAMAIAARPGVVLTSFGDMLRVPGTDTDLLSLRARGADVRVVYAPMDAVRLAAELPDREVVFLAVGFETTAPANATAVLHAARLGLTNFSLLVSHVLVPPAMTALLEDPDCEVQAFLAAGHVCAVMGWREYEPIAARYRVPIVVTGFEPLDLLEGILMAVRQLESGRHEVENQYVRAVRRSGNTEAQDAVREVFRVTDRAWRGIGALPGSGLELTEKYADFDAARRFDVGALSPVEDPECIAGAILTGARLPTDCPAYGTRCTPRHPLGAPMVSSEGTCAAFHAAGRIPTRSTP</sequence>
<dbReference type="EMBL" id="JASJUS010000001">
    <property type="protein sequence ID" value="MDL2074872.1"/>
    <property type="molecule type" value="Genomic_DNA"/>
</dbReference>
<protein>
    <submittedName>
        <fullName evidence="4">Hydrogenase formation protein HypD</fullName>
    </submittedName>
</protein>
<evidence type="ECO:0000256" key="2">
    <source>
        <dbReference type="ARBA" id="ARBA00022723"/>
    </source>
</evidence>
<keyword evidence="2" id="KW-0479">Metal-binding</keyword>
<name>A0ABT7IQL6_9ACTN</name>
<comment type="caution">
    <text evidence="4">The sequence shown here is derived from an EMBL/GenBank/DDBJ whole genome shotgun (WGS) entry which is preliminary data.</text>
</comment>
<dbReference type="Proteomes" id="UP001241926">
    <property type="component" value="Unassembled WGS sequence"/>
</dbReference>
<keyword evidence="5" id="KW-1185">Reference proteome</keyword>
<dbReference type="Pfam" id="PF01924">
    <property type="entry name" value="HypD"/>
    <property type="match status" value="1"/>
</dbReference>
<dbReference type="RefSeq" id="WP_285429570.1">
    <property type="nucleotide sequence ID" value="NZ_JASJUS010000001.1"/>
</dbReference>
<evidence type="ECO:0000256" key="1">
    <source>
        <dbReference type="ARBA" id="ARBA00007888"/>
    </source>
</evidence>
<proteinExistence type="inferred from homology"/>
<accession>A0ABT7IQL6</accession>
<organism evidence="4 5">
    <name type="scientific">Streptomyces fuscus</name>
    <dbReference type="NCBI Taxonomy" id="3048495"/>
    <lineage>
        <taxon>Bacteria</taxon>
        <taxon>Bacillati</taxon>
        <taxon>Actinomycetota</taxon>
        <taxon>Actinomycetes</taxon>
        <taxon>Kitasatosporales</taxon>
        <taxon>Streptomycetaceae</taxon>
        <taxon>Streptomyces</taxon>
    </lineage>
</organism>
<dbReference type="PANTHER" id="PTHR30149:SF0">
    <property type="entry name" value="HYDROGENASE MATURATION FACTOR HYPD"/>
    <property type="match status" value="1"/>
</dbReference>
<dbReference type="InterPro" id="IPR042243">
    <property type="entry name" value="HypD_1"/>
</dbReference>
<keyword evidence="3" id="KW-0408">Iron</keyword>
<reference evidence="4 5" key="1">
    <citation type="submission" date="2023-05" db="EMBL/GenBank/DDBJ databases">
        <title>Streptomyces fuscus sp. nov., a brown-black pigment producing actinomyces isolated from dry sand of Sea duck farm.</title>
        <authorList>
            <person name="Xie J."/>
            <person name="Shen N."/>
        </authorList>
    </citation>
    <scope>NUCLEOTIDE SEQUENCE [LARGE SCALE GENOMIC DNA]</scope>
    <source>
        <strain evidence="4 5">GXMU-J15</strain>
    </source>
</reference>
<dbReference type="PIRSF" id="PIRSF005622">
    <property type="entry name" value="Hydrgn_mat_hypD"/>
    <property type="match status" value="1"/>
</dbReference>
<dbReference type="Gene3D" id="3.40.50.11740">
    <property type="entry name" value="HypD, alpha/beta domain 2"/>
    <property type="match status" value="2"/>
</dbReference>
<dbReference type="InterPro" id="IPR042244">
    <property type="entry name" value="HypD_2_sf"/>
</dbReference>
<comment type="similarity">
    <text evidence="1">Belongs to the HypD family.</text>
</comment>
<evidence type="ECO:0000313" key="4">
    <source>
        <dbReference type="EMBL" id="MDL2074872.1"/>
    </source>
</evidence>
<dbReference type="Gene3D" id="6.10.20.100">
    <property type="match status" value="1"/>
</dbReference>
<gene>
    <name evidence="4" type="primary">hypD</name>
    <name evidence="4" type="ORF">QNN03_00305</name>
</gene>
<dbReference type="NCBIfam" id="TIGR00075">
    <property type="entry name" value="hypD"/>
    <property type="match status" value="1"/>
</dbReference>
<dbReference type="PANTHER" id="PTHR30149">
    <property type="entry name" value="HYDROGENASE PROTEIN ASSEMBLY PROTEIN HYPD"/>
    <property type="match status" value="1"/>
</dbReference>
<evidence type="ECO:0000313" key="5">
    <source>
        <dbReference type="Proteomes" id="UP001241926"/>
    </source>
</evidence>
<evidence type="ECO:0000256" key="3">
    <source>
        <dbReference type="ARBA" id="ARBA00023004"/>
    </source>
</evidence>